<feature type="compositionally biased region" description="Basic and acidic residues" evidence="3">
    <location>
        <begin position="313"/>
        <end position="328"/>
    </location>
</feature>
<evidence type="ECO:0000313" key="5">
    <source>
        <dbReference type="Proteomes" id="UP001283361"/>
    </source>
</evidence>
<feature type="compositionally biased region" description="Basic and acidic residues" evidence="3">
    <location>
        <begin position="282"/>
        <end position="293"/>
    </location>
</feature>
<comment type="caution">
    <text evidence="4">The sequence shown here is derived from an EMBL/GenBank/DDBJ whole genome shotgun (WGS) entry which is preliminary data.</text>
</comment>
<feature type="compositionally biased region" description="Basic and acidic residues" evidence="3">
    <location>
        <begin position="967"/>
        <end position="976"/>
    </location>
</feature>
<gene>
    <name evidence="4" type="ORF">RRG08_013053</name>
</gene>
<name>A0AAE1DRA2_9GAST</name>
<feature type="compositionally biased region" description="Basic and acidic residues" evidence="3">
    <location>
        <begin position="254"/>
        <end position="269"/>
    </location>
</feature>
<reference evidence="4" key="1">
    <citation type="journal article" date="2023" name="G3 (Bethesda)">
        <title>A reference genome for the long-term kleptoplast-retaining sea slug Elysia crispata morphotype clarki.</title>
        <authorList>
            <person name="Eastman K.E."/>
            <person name="Pendleton A.L."/>
            <person name="Shaikh M.A."/>
            <person name="Suttiyut T."/>
            <person name="Ogas R."/>
            <person name="Tomko P."/>
            <person name="Gavelis G."/>
            <person name="Widhalm J.R."/>
            <person name="Wisecaver J.H."/>
        </authorList>
    </citation>
    <scope>NUCLEOTIDE SEQUENCE</scope>
    <source>
        <strain evidence="4">ECLA1</strain>
    </source>
</reference>
<protein>
    <submittedName>
        <fullName evidence="4">Uncharacterized protein</fullName>
    </submittedName>
</protein>
<feature type="compositionally biased region" description="Polar residues" evidence="3">
    <location>
        <begin position="1"/>
        <end position="11"/>
    </location>
</feature>
<feature type="compositionally biased region" description="Basic residues" evidence="3">
    <location>
        <begin position="946"/>
        <end position="960"/>
    </location>
</feature>
<dbReference type="GO" id="GO:0005737">
    <property type="term" value="C:cytoplasm"/>
    <property type="evidence" value="ECO:0007669"/>
    <property type="project" value="TreeGrafter"/>
</dbReference>
<organism evidence="4 5">
    <name type="scientific">Elysia crispata</name>
    <name type="common">lettuce slug</name>
    <dbReference type="NCBI Taxonomy" id="231223"/>
    <lineage>
        <taxon>Eukaryota</taxon>
        <taxon>Metazoa</taxon>
        <taxon>Spiralia</taxon>
        <taxon>Lophotrochozoa</taxon>
        <taxon>Mollusca</taxon>
        <taxon>Gastropoda</taxon>
        <taxon>Heterobranchia</taxon>
        <taxon>Euthyneura</taxon>
        <taxon>Panpulmonata</taxon>
        <taxon>Sacoglossa</taxon>
        <taxon>Placobranchoidea</taxon>
        <taxon>Plakobranchidae</taxon>
        <taxon>Elysia</taxon>
    </lineage>
</organism>
<feature type="region of interest" description="Disordered" evidence="3">
    <location>
        <begin position="459"/>
        <end position="503"/>
    </location>
</feature>
<evidence type="ECO:0000256" key="2">
    <source>
        <dbReference type="SAM" id="Coils"/>
    </source>
</evidence>
<proteinExistence type="predicted"/>
<feature type="region of interest" description="Disordered" evidence="3">
    <location>
        <begin position="369"/>
        <end position="422"/>
    </location>
</feature>
<feature type="region of interest" description="Disordered" evidence="3">
    <location>
        <begin position="1287"/>
        <end position="1325"/>
    </location>
</feature>
<feature type="region of interest" description="Disordered" evidence="3">
    <location>
        <begin position="1"/>
        <end position="336"/>
    </location>
</feature>
<feature type="compositionally biased region" description="Low complexity" evidence="3">
    <location>
        <begin position="92"/>
        <end position="103"/>
    </location>
</feature>
<feature type="compositionally biased region" description="Basic and acidic residues" evidence="3">
    <location>
        <begin position="384"/>
        <end position="406"/>
    </location>
</feature>
<dbReference type="PANTHER" id="PTHR24200:SF11">
    <property type="entry name" value="TOUCAN, ISOFORM A"/>
    <property type="match status" value="1"/>
</dbReference>
<feature type="coiled-coil region" evidence="2">
    <location>
        <begin position="622"/>
        <end position="794"/>
    </location>
</feature>
<dbReference type="Proteomes" id="UP001283361">
    <property type="component" value="Unassembled WGS sequence"/>
</dbReference>
<keyword evidence="1 2" id="KW-0175">Coiled coil</keyword>
<feature type="compositionally biased region" description="Polar residues" evidence="3">
    <location>
        <begin position="480"/>
        <end position="503"/>
    </location>
</feature>
<dbReference type="EMBL" id="JAWDGP010002895">
    <property type="protein sequence ID" value="KAK3778783.1"/>
    <property type="molecule type" value="Genomic_DNA"/>
</dbReference>
<feature type="compositionally biased region" description="Low complexity" evidence="3">
    <location>
        <begin position="869"/>
        <end position="889"/>
    </location>
</feature>
<dbReference type="PANTHER" id="PTHR24200">
    <property type="entry name" value="TOUCAN, ISOFORM A"/>
    <property type="match status" value="1"/>
</dbReference>
<evidence type="ECO:0000313" key="4">
    <source>
        <dbReference type="EMBL" id="KAK3778783.1"/>
    </source>
</evidence>
<feature type="compositionally biased region" description="Low complexity" evidence="3">
    <location>
        <begin position="998"/>
        <end position="1012"/>
    </location>
</feature>
<feature type="region of interest" description="Disordered" evidence="3">
    <location>
        <begin position="869"/>
        <end position="934"/>
    </location>
</feature>
<dbReference type="InterPro" id="IPR051293">
    <property type="entry name" value="MTUS1/CCDC69"/>
</dbReference>
<evidence type="ECO:0000256" key="3">
    <source>
        <dbReference type="SAM" id="MobiDB-lite"/>
    </source>
</evidence>
<keyword evidence="5" id="KW-1185">Reference proteome</keyword>
<feature type="compositionally biased region" description="Polar residues" evidence="3">
    <location>
        <begin position="374"/>
        <end position="383"/>
    </location>
</feature>
<dbReference type="GO" id="GO:0008017">
    <property type="term" value="F:microtubule binding"/>
    <property type="evidence" value="ECO:0007669"/>
    <property type="project" value="TreeGrafter"/>
</dbReference>
<dbReference type="GO" id="GO:0005634">
    <property type="term" value="C:nucleus"/>
    <property type="evidence" value="ECO:0007669"/>
    <property type="project" value="TreeGrafter"/>
</dbReference>
<feature type="region of interest" description="Disordered" evidence="3">
    <location>
        <begin position="946"/>
        <end position="1038"/>
    </location>
</feature>
<evidence type="ECO:0000256" key="1">
    <source>
        <dbReference type="ARBA" id="ARBA00023054"/>
    </source>
</evidence>
<feature type="compositionally biased region" description="Low complexity" evidence="3">
    <location>
        <begin position="12"/>
        <end position="49"/>
    </location>
</feature>
<sequence length="1340" mass="146582">MSLSYRSTGRPSWSSGHSASSSTLGHSRLSSASAGSGISSRSFTAGSSSRLDHHGAGSTSSAVRSSSSYQRRSENTGWRSEVSRTGLYPATSSSSPFSSSRVSGGYVDSGLNRSPRDFTRGSLGPTSGSGDVCVPRRRSSASSALVSNVDGGGGEYNKGLRRHSARYESGASTVSDARRKEEESEPQMGVGENKTAQLRGEVERRSSLRKLSSSFRPGREAFRSEEGPVDMKDKDRSVELSPDMKSRQQPRVENSLRHSEQISSEKDKASVSGRADQNSSLERNDQQPAEKVKRIQRASFRERRRSQASTEGEVDRHQNNEVRVDPRSSESNFDSPDARKELKICKDGDDIKKLSGAFDTKLASYVRDCDEKSTTASNSSLAKDNGKNISENHARLEDLKDGKKFDMQSQNRSTRRGLGQVSGKEDMNFQEQEVQAVNLVACESVKQCNQSTVAEVTNMSTRKLPAPPSQDISKKPRANGSINKPVSGTPSRGGTPSAASSITSMAAQRAEIVRLESLCESRTKELTLAKIQYKDTTRAFDAMAVLVNYCSAELEAFKVQLADCIAQIGELNQDKSSLDSRLQQTCQERDQQAERATQAEALTEKGVQEHARLTKEMEGTHNAALTSQRDELANQHQEAVAALQEQQNKQFERLKQYHDRQMNDAKNECKMEISSLRISHLEEIQELRNKHDAQMEELHKQHRNKLEDITHRFETIKLTLSEKVESLRGECEDLTKRAKNSEEALQRDADVKVQMAIAPFLNLPKEVESLKTVVEMRNEEIQRLRTKNMDLEKQLEEIPIGREKIISLQQKVENLEAIINIKTDHEKQLHEKCQVLMRKYDRESRANKTLSMENEQILWRMSQSAEFGSSDSLTSLTTSMTSLPGSLSGSVGGGGSSRRHVSRTANGGADRLRQPRAGSSETASPDIRGSPMSKSFHAGEEVQMRVKHNRASSGSGHRRSTGGGGRRSADWDNERKLRSRSATFVVEKGDGTDGGDGESSSGSGGSHSLSSSPQTKPGNRRRGRQLSQGNSDWLNGDDATIASNLSQSAGAVIHYELPSQASPRRGDGHASHTPVIVSAACTSTPRLDETFEDSSTTTTTNTTQEDIVLQGEENNTNAMMMTSMGSSCTRSVSSGVSDSGVYDSMTRSDMLNSSMVSTDSEWGTSSNCFSNNTSMTLDATLDLDDHDARSGPRTRDYNSLNDMTLVNTCSTSSEAGSKDLTVTNSNFTIALDDSPSIPAARAVHSNVKGLHQHRAYSQQVSVPDDVFDEDMSMESCSFAAGDDSQGLHGLNSLTSSTLSVEEVEEEEEEEEDLEEDGGFSVTYSDTVTDLAGVCSKKSPH</sequence>
<feature type="compositionally biased region" description="Low complexity" evidence="3">
    <location>
        <begin position="58"/>
        <end position="70"/>
    </location>
</feature>
<accession>A0AAE1DRA2</accession>
<feature type="compositionally biased region" description="Acidic residues" evidence="3">
    <location>
        <begin position="1301"/>
        <end position="1317"/>
    </location>
</feature>
<feature type="compositionally biased region" description="Basic and acidic residues" evidence="3">
    <location>
        <begin position="217"/>
        <end position="246"/>
    </location>
</feature>